<dbReference type="Proteomes" id="UP000184096">
    <property type="component" value="Chromosome I"/>
</dbReference>
<evidence type="ECO:0000256" key="2">
    <source>
        <dbReference type="ARBA" id="ARBA00022729"/>
    </source>
</evidence>
<feature type="signal peptide" evidence="3">
    <location>
        <begin position="1"/>
        <end position="24"/>
    </location>
</feature>
<keyword evidence="2 3" id="KW-0732">Signal</keyword>
<comment type="similarity">
    <text evidence="1">Belongs to the leucine-binding protein family.</text>
</comment>
<dbReference type="RefSeq" id="WP_072818102.1">
    <property type="nucleotide sequence ID" value="NZ_LT670849.1"/>
</dbReference>
<evidence type="ECO:0000259" key="4">
    <source>
        <dbReference type="Pfam" id="PF13458"/>
    </source>
</evidence>
<gene>
    <name evidence="5" type="ORF">SAMN05444170_2445</name>
</gene>
<evidence type="ECO:0000256" key="3">
    <source>
        <dbReference type="SAM" id="SignalP"/>
    </source>
</evidence>
<evidence type="ECO:0000256" key="1">
    <source>
        <dbReference type="ARBA" id="ARBA00010062"/>
    </source>
</evidence>
<organism evidence="5 6">
    <name type="scientific">Bradyrhizobium erythrophlei</name>
    <dbReference type="NCBI Taxonomy" id="1437360"/>
    <lineage>
        <taxon>Bacteria</taxon>
        <taxon>Pseudomonadati</taxon>
        <taxon>Pseudomonadota</taxon>
        <taxon>Alphaproteobacteria</taxon>
        <taxon>Hyphomicrobiales</taxon>
        <taxon>Nitrobacteraceae</taxon>
        <taxon>Bradyrhizobium</taxon>
    </lineage>
</organism>
<dbReference type="PANTHER" id="PTHR47235">
    <property type="entry name" value="BLR6548 PROTEIN"/>
    <property type="match status" value="1"/>
</dbReference>
<sequence>MGSLRLLMVGVLGLATIAASPSLAQRKYDPGANDSEIKIGNIMPYSGPISSYSVIGKTETAYFEKINAEGGINGRKIKFISYDDSSNPAKTVEQARKLVEGDEVLLIFQSLGGSMNIAIEKYLNDRKVPQLFVSAPNKRFGDPKNFPWTMGWSPTADNEGRIYAQYLLKNHPSSRVGVLYLNVDVGKEYLMALKEGLDGKMQVVAEVPYEITDPTVDSQVISLKESGADIIFLAATPKTAVQAIRRMAELDWKPIRLLASISNSIGAVMKPAGLEVANGILSAGYLKDPSDPLLKDDPAVKEWEVFMAKYYPEGDRTNTFTAYGYLVAQTMVQVLRQCGDDLTRENVMRQAANIKDLELGLLLPGIKINTSPTDYFPVKHMQMTRFNGETIELLGPLYSGVVAGN</sequence>
<dbReference type="OrthoDB" id="9791590at2"/>
<dbReference type="InterPro" id="IPR028082">
    <property type="entry name" value="Peripla_BP_I"/>
</dbReference>
<protein>
    <submittedName>
        <fullName evidence="5">Amino acid/amide ABC transporter substrate-binding protein, HAAT family</fullName>
    </submittedName>
</protein>
<dbReference type="PANTHER" id="PTHR47235:SF1">
    <property type="entry name" value="BLR6548 PROTEIN"/>
    <property type="match status" value="1"/>
</dbReference>
<dbReference type="AlphaFoldDB" id="A0A1M7TRE2"/>
<keyword evidence="6" id="KW-1185">Reference proteome</keyword>
<dbReference type="Pfam" id="PF13458">
    <property type="entry name" value="Peripla_BP_6"/>
    <property type="match status" value="1"/>
</dbReference>
<evidence type="ECO:0000313" key="5">
    <source>
        <dbReference type="EMBL" id="SHN73311.1"/>
    </source>
</evidence>
<dbReference type="EMBL" id="LT670849">
    <property type="protein sequence ID" value="SHN73311.1"/>
    <property type="molecule type" value="Genomic_DNA"/>
</dbReference>
<proteinExistence type="inferred from homology"/>
<dbReference type="SUPFAM" id="SSF53822">
    <property type="entry name" value="Periplasmic binding protein-like I"/>
    <property type="match status" value="1"/>
</dbReference>
<reference evidence="6" key="1">
    <citation type="submission" date="2016-11" db="EMBL/GenBank/DDBJ databases">
        <authorList>
            <person name="Varghese N."/>
            <person name="Submissions S."/>
        </authorList>
    </citation>
    <scope>NUCLEOTIDE SEQUENCE [LARGE SCALE GENOMIC DNA]</scope>
    <source>
        <strain evidence="6">GAS401</strain>
    </source>
</reference>
<name>A0A1M7TRE2_9BRAD</name>
<feature type="domain" description="Leucine-binding protein" evidence="4">
    <location>
        <begin position="36"/>
        <end position="387"/>
    </location>
</feature>
<evidence type="ECO:0000313" key="6">
    <source>
        <dbReference type="Proteomes" id="UP000184096"/>
    </source>
</evidence>
<accession>A0A1M7TRE2</accession>
<dbReference type="CDD" id="cd06343">
    <property type="entry name" value="PBP1_ABC_ligand_binding-like"/>
    <property type="match status" value="1"/>
</dbReference>
<dbReference type="InterPro" id="IPR028081">
    <property type="entry name" value="Leu-bd"/>
</dbReference>
<feature type="chain" id="PRO_5013178629" evidence="3">
    <location>
        <begin position="25"/>
        <end position="405"/>
    </location>
</feature>
<dbReference type="Gene3D" id="3.40.50.2300">
    <property type="match status" value="2"/>
</dbReference>